<dbReference type="STRING" id="1408163.A0A0F4YNB9"/>
<evidence type="ECO:0000259" key="4">
    <source>
        <dbReference type="Pfam" id="PF05378"/>
    </source>
</evidence>
<name>A0A0F4YNB9_RASE3</name>
<feature type="domain" description="Hydantoinase B/oxoprolinase" evidence="3">
    <location>
        <begin position="414"/>
        <end position="537"/>
    </location>
</feature>
<dbReference type="InterPro" id="IPR045079">
    <property type="entry name" value="Oxoprolinase-like"/>
</dbReference>
<evidence type="ECO:0000313" key="6">
    <source>
        <dbReference type="Proteomes" id="UP000053958"/>
    </source>
</evidence>
<dbReference type="OrthoDB" id="3643at2759"/>
<evidence type="ECO:0000259" key="3">
    <source>
        <dbReference type="Pfam" id="PF02538"/>
    </source>
</evidence>
<evidence type="ECO:0000256" key="1">
    <source>
        <dbReference type="ARBA" id="ARBA00010403"/>
    </source>
</evidence>
<comment type="caution">
    <text evidence="5">The sequence shown here is derived from an EMBL/GenBank/DDBJ whole genome shotgun (WGS) entry which is preliminary data.</text>
</comment>
<dbReference type="EMBL" id="LASV01000357">
    <property type="protein sequence ID" value="KKA19346.1"/>
    <property type="molecule type" value="Genomic_DNA"/>
</dbReference>
<organism evidence="5 6">
    <name type="scientific">Rasamsonia emersonii (strain ATCC 16479 / CBS 393.64 / IMI 116815)</name>
    <dbReference type="NCBI Taxonomy" id="1408163"/>
    <lineage>
        <taxon>Eukaryota</taxon>
        <taxon>Fungi</taxon>
        <taxon>Dikarya</taxon>
        <taxon>Ascomycota</taxon>
        <taxon>Pezizomycotina</taxon>
        <taxon>Eurotiomycetes</taxon>
        <taxon>Eurotiomycetidae</taxon>
        <taxon>Eurotiales</taxon>
        <taxon>Trichocomaceae</taxon>
        <taxon>Rasamsonia</taxon>
    </lineage>
</organism>
<feature type="domain" description="Hydantoinase B/oxoprolinase" evidence="3">
    <location>
        <begin position="545"/>
        <end position="936"/>
    </location>
</feature>
<evidence type="ECO:0000313" key="5">
    <source>
        <dbReference type="EMBL" id="KKA19346.1"/>
    </source>
</evidence>
<dbReference type="Pfam" id="PF02538">
    <property type="entry name" value="Hydantoinase_B"/>
    <property type="match status" value="2"/>
</dbReference>
<dbReference type="Pfam" id="PF05378">
    <property type="entry name" value="Hydant_A_N"/>
    <property type="match status" value="1"/>
</dbReference>
<gene>
    <name evidence="5" type="ORF">T310_6682</name>
</gene>
<proteinExistence type="inferred from homology"/>
<dbReference type="InterPro" id="IPR002821">
    <property type="entry name" value="Hydantoinase_A"/>
</dbReference>
<accession>A0A0F4YNB9</accession>
<dbReference type="InterPro" id="IPR008040">
    <property type="entry name" value="Hydant_A_N"/>
</dbReference>
<dbReference type="PANTHER" id="PTHR11365:SF2">
    <property type="entry name" value="5-OXOPROLINASE"/>
    <property type="match status" value="1"/>
</dbReference>
<dbReference type="GeneID" id="25318977"/>
<dbReference type="InterPro" id="IPR003692">
    <property type="entry name" value="Hydantoinase_B"/>
</dbReference>
<protein>
    <submittedName>
        <fullName evidence="5">5-oxo-L-prolinase</fullName>
    </submittedName>
</protein>
<evidence type="ECO:0000259" key="2">
    <source>
        <dbReference type="Pfam" id="PF01968"/>
    </source>
</evidence>
<dbReference type="Pfam" id="PF01968">
    <property type="entry name" value="Hydantoinase_A"/>
    <property type="match status" value="1"/>
</dbReference>
<feature type="domain" description="Hydantoinase A/oxoprolinase" evidence="2">
    <location>
        <begin position="143"/>
        <end position="222"/>
    </location>
</feature>
<reference evidence="5 6" key="1">
    <citation type="submission" date="2015-04" db="EMBL/GenBank/DDBJ databases">
        <authorList>
            <person name="Heijne W.H."/>
            <person name="Fedorova N.D."/>
            <person name="Nierman W.C."/>
            <person name="Vollebregt A.W."/>
            <person name="Zhao Z."/>
            <person name="Wu L."/>
            <person name="Kumar M."/>
            <person name="Stam H."/>
            <person name="van den Berg M.A."/>
            <person name="Pel H.J."/>
        </authorList>
    </citation>
    <scope>NUCLEOTIDE SEQUENCE [LARGE SCALE GENOMIC DNA]</scope>
    <source>
        <strain evidence="5 6">CBS 393.64</strain>
    </source>
</reference>
<comment type="similarity">
    <text evidence="1">Belongs to the oxoprolinase family.</text>
</comment>
<dbReference type="RefSeq" id="XP_013325958.1">
    <property type="nucleotide sequence ID" value="XM_013470504.1"/>
</dbReference>
<sequence>MGIRCIAVCLMHSYTFPDHEPLVGEIAREIGFDHVSLSHELMPMIKLVPRATSACADAYLTSTIKKYIAGFQTGFEGELGAESVQRGDSKKGRDVNSCNPMAGLSIPAGGVVGYALTSYDPETKIPVICFGMGGTSTDVSRYDEVAYGFIKIANETMTRPIRSLTEAKGHDTSKHRLATFGGWGGQHAVAIAESLGIRQILVHRYSSVLSAYGMALADVVDESQEPELKVWFEGNVQQELKSKISELKEMSARKLRAQGFDDKSIVFEEYLNMRYRGTESALMVIKPTPEEARDTYNGDDWAFGKAFVKQHEREFGFTLPDRDIIVDDLRVRGIGRSFEGLRKTVDQQLREAKPRDVSSNKLYRTSEGPAILADDTQTLVVTPGASALVTETHVVINVGDAEIQNVKADTGEVDPIMLSIFAHRFMAIAEQMGSALQKTSGSTNVKERLDYSCALFDPDRRWTGRKRSASSSPFGKHVNLCTDSRARIWKGKLKPGNVIVSSRPEFGGTHLPDITVITPAFSKGAIIFYVASRSHHLSEREFNEKCITELLYHEPAKYPGCSRTRCLADNLNDLKAQIAANQKAINLISSLIEEYGQNVVQFYMLKIQQNAESSVGNLLKNVSKRFAGQGLSAVDFMDDSSPIKLTILIDGENGEAVFDFTGTGPEVYGELLSKTSPIIKLTYIQENINAPEAVTYSAIIYCLRCLISLNQGCLKPVDVRIPKNSFPLPSDRAAVVDGNVLTSQRVIDIILECFRTCAASRDDTNNLTFGIGGNISGEAETRGFGYYETIAGGSDAGPKWQGTSGVHTHMTNARIPDAEVFERRYPVLLREFSIRKGSGGNGQHRGGDGVIRDIEFQIPVQVSILSERRVYRPYGLECGEDAQCGQNFWIRKIPKKEGDGNGWEERCINLGGKNTVSMRPGERIIVMTPGGGGWGAVGEQNKARKELDARHAWRGGSLASRIST</sequence>
<dbReference type="GO" id="GO:0005829">
    <property type="term" value="C:cytosol"/>
    <property type="evidence" value="ECO:0007669"/>
    <property type="project" value="TreeGrafter"/>
</dbReference>
<dbReference type="GO" id="GO:0017168">
    <property type="term" value="F:5-oxoprolinase (ATP-hydrolyzing) activity"/>
    <property type="evidence" value="ECO:0007669"/>
    <property type="project" value="TreeGrafter"/>
</dbReference>
<keyword evidence="6" id="KW-1185">Reference proteome</keyword>
<dbReference type="GO" id="GO:0006749">
    <property type="term" value="P:glutathione metabolic process"/>
    <property type="evidence" value="ECO:0007669"/>
    <property type="project" value="TreeGrafter"/>
</dbReference>
<dbReference type="PANTHER" id="PTHR11365">
    <property type="entry name" value="5-OXOPROLINASE RELATED"/>
    <property type="match status" value="1"/>
</dbReference>
<dbReference type="AlphaFoldDB" id="A0A0F4YNB9"/>
<dbReference type="Proteomes" id="UP000053958">
    <property type="component" value="Unassembled WGS sequence"/>
</dbReference>
<feature type="domain" description="Hydantoinase/oxoprolinase N-terminal" evidence="4">
    <location>
        <begin position="2"/>
        <end position="31"/>
    </location>
</feature>